<organism evidence="11 12">
    <name type="scientific">Sphaerosporella brunnea</name>
    <dbReference type="NCBI Taxonomy" id="1250544"/>
    <lineage>
        <taxon>Eukaryota</taxon>
        <taxon>Fungi</taxon>
        <taxon>Dikarya</taxon>
        <taxon>Ascomycota</taxon>
        <taxon>Pezizomycotina</taxon>
        <taxon>Pezizomycetes</taxon>
        <taxon>Pezizales</taxon>
        <taxon>Pyronemataceae</taxon>
        <taxon>Sphaerosporella</taxon>
    </lineage>
</organism>
<name>A0A5J5ELY4_9PEZI</name>
<keyword evidence="3 8" id="KW-0285">Flavoprotein</keyword>
<dbReference type="InterPro" id="IPR039799">
    <property type="entry name" value="ALR/ERV"/>
</dbReference>
<comment type="subcellular location">
    <subcellularLocation>
        <location evidence="2">Mitochondrion intermembrane space</location>
    </subcellularLocation>
</comment>
<evidence type="ECO:0000313" key="11">
    <source>
        <dbReference type="EMBL" id="KAA8896211.1"/>
    </source>
</evidence>
<accession>A0A5J5ELY4</accession>
<gene>
    <name evidence="11" type="ORF">FN846DRAFT_284369</name>
</gene>
<evidence type="ECO:0000256" key="1">
    <source>
        <dbReference type="ARBA" id="ARBA00001974"/>
    </source>
</evidence>
<dbReference type="PANTHER" id="PTHR12645:SF0">
    <property type="entry name" value="FAD-LINKED SULFHYDRYL OXIDASE ALR"/>
    <property type="match status" value="1"/>
</dbReference>
<evidence type="ECO:0000256" key="8">
    <source>
        <dbReference type="RuleBase" id="RU371123"/>
    </source>
</evidence>
<comment type="catalytic activity">
    <reaction evidence="8">
        <text>2 R'C(R)SH + O2 = R'C(R)S-S(R)CR' + H2O2</text>
        <dbReference type="Rhea" id="RHEA:17357"/>
        <dbReference type="ChEBI" id="CHEBI:15379"/>
        <dbReference type="ChEBI" id="CHEBI:16240"/>
        <dbReference type="ChEBI" id="CHEBI:16520"/>
        <dbReference type="ChEBI" id="CHEBI:17412"/>
        <dbReference type="EC" id="1.8.3.2"/>
    </reaction>
</comment>
<evidence type="ECO:0000256" key="7">
    <source>
        <dbReference type="ARBA" id="ARBA00023157"/>
    </source>
</evidence>
<protein>
    <recommendedName>
        <fullName evidence="8">Sulfhydryl oxidase</fullName>
        <ecNumber evidence="8">1.8.3.2</ecNumber>
    </recommendedName>
</protein>
<keyword evidence="7" id="KW-1015">Disulfide bond</keyword>
<evidence type="ECO:0000256" key="5">
    <source>
        <dbReference type="ARBA" id="ARBA00023002"/>
    </source>
</evidence>
<dbReference type="OrthoDB" id="17199at2759"/>
<keyword evidence="6" id="KW-0496">Mitochondrion</keyword>
<dbReference type="FunCoup" id="A0A5J5ELY4">
    <property type="interactions" value="493"/>
</dbReference>
<dbReference type="Gene3D" id="4.10.320.60">
    <property type="match status" value="1"/>
</dbReference>
<dbReference type="Pfam" id="PF04777">
    <property type="entry name" value="Evr1_Alr"/>
    <property type="match status" value="1"/>
</dbReference>
<sequence>MPEVLPLQSNGEQKPTPTPITKKQKGVILGPDGKPCRSCNSFRDFFGATKGVTAAPAERFVPQNSPPECPPDVEQLGRSSWTLLHTIAATYPAEATPTQQEEMKTFMRIFAKIYPCWSCAEDFRAWMSKPENDVSKYVQGQKTFGKWLCDAHNDVNVKLGKKPFDCSKWEERWITGGEGC</sequence>
<dbReference type="InterPro" id="IPR017905">
    <property type="entry name" value="ERV/ALR_sulphydryl_oxidase"/>
</dbReference>
<dbReference type="PROSITE" id="PS51324">
    <property type="entry name" value="ERV_ALR"/>
    <property type="match status" value="1"/>
</dbReference>
<comment type="cofactor">
    <cofactor evidence="1 8">
        <name>FAD</name>
        <dbReference type="ChEBI" id="CHEBI:57692"/>
    </cofactor>
</comment>
<dbReference type="EC" id="1.8.3.2" evidence="8"/>
<dbReference type="PANTHER" id="PTHR12645">
    <property type="entry name" value="ALR/ERV"/>
    <property type="match status" value="1"/>
</dbReference>
<dbReference type="Gene3D" id="1.20.120.310">
    <property type="entry name" value="ERV/ALR sulfhydryl oxidase domain"/>
    <property type="match status" value="1"/>
</dbReference>
<dbReference type="FunFam" id="1.20.120.310:FF:000003">
    <property type="entry name" value="Sulfhydryl oxidase"/>
    <property type="match status" value="1"/>
</dbReference>
<evidence type="ECO:0000256" key="3">
    <source>
        <dbReference type="ARBA" id="ARBA00022630"/>
    </source>
</evidence>
<evidence type="ECO:0000259" key="10">
    <source>
        <dbReference type="PROSITE" id="PS51324"/>
    </source>
</evidence>
<keyword evidence="12" id="KW-1185">Reference proteome</keyword>
<evidence type="ECO:0000256" key="9">
    <source>
        <dbReference type="SAM" id="MobiDB-lite"/>
    </source>
</evidence>
<dbReference type="InterPro" id="IPR036774">
    <property type="entry name" value="ERV/ALR_sulphydryl_oxid_sf"/>
</dbReference>
<dbReference type="GO" id="GO:0050660">
    <property type="term" value="F:flavin adenine dinucleotide binding"/>
    <property type="evidence" value="ECO:0007669"/>
    <property type="project" value="TreeGrafter"/>
</dbReference>
<evidence type="ECO:0000256" key="2">
    <source>
        <dbReference type="ARBA" id="ARBA00004569"/>
    </source>
</evidence>
<feature type="domain" description="ERV/ALR sulfhydryl oxidase" evidence="10">
    <location>
        <begin position="69"/>
        <end position="173"/>
    </location>
</feature>
<dbReference type="GO" id="GO:0016971">
    <property type="term" value="F:flavin-dependent sulfhydryl oxidase activity"/>
    <property type="evidence" value="ECO:0007669"/>
    <property type="project" value="InterPro"/>
</dbReference>
<dbReference type="GO" id="GO:0005758">
    <property type="term" value="C:mitochondrial intermembrane space"/>
    <property type="evidence" value="ECO:0007669"/>
    <property type="project" value="UniProtKB-SubCell"/>
</dbReference>
<evidence type="ECO:0000256" key="4">
    <source>
        <dbReference type="ARBA" id="ARBA00022827"/>
    </source>
</evidence>
<keyword evidence="5 8" id="KW-0560">Oxidoreductase</keyword>
<feature type="region of interest" description="Disordered" evidence="9">
    <location>
        <begin position="1"/>
        <end position="29"/>
    </location>
</feature>
<dbReference type="AlphaFoldDB" id="A0A5J5ELY4"/>
<dbReference type="Proteomes" id="UP000326924">
    <property type="component" value="Unassembled WGS sequence"/>
</dbReference>
<reference evidence="11 12" key="1">
    <citation type="submission" date="2019-09" db="EMBL/GenBank/DDBJ databases">
        <title>Draft genome of the ectomycorrhizal ascomycete Sphaerosporella brunnea.</title>
        <authorList>
            <consortium name="DOE Joint Genome Institute"/>
            <person name="Benucci G.M."/>
            <person name="Marozzi G."/>
            <person name="Antonielli L."/>
            <person name="Sanchez S."/>
            <person name="Marco P."/>
            <person name="Wang X."/>
            <person name="Falini L.B."/>
            <person name="Barry K."/>
            <person name="Haridas S."/>
            <person name="Lipzen A."/>
            <person name="Labutti K."/>
            <person name="Grigoriev I.V."/>
            <person name="Murat C."/>
            <person name="Martin F."/>
            <person name="Albertini E."/>
            <person name="Donnini D."/>
            <person name="Bonito G."/>
        </authorList>
    </citation>
    <scope>NUCLEOTIDE SEQUENCE [LARGE SCALE GENOMIC DNA]</scope>
    <source>
        <strain evidence="11 12">Sb_GMNB300</strain>
    </source>
</reference>
<dbReference type="EMBL" id="VXIS01000223">
    <property type="protein sequence ID" value="KAA8896211.1"/>
    <property type="molecule type" value="Genomic_DNA"/>
</dbReference>
<evidence type="ECO:0000256" key="6">
    <source>
        <dbReference type="ARBA" id="ARBA00023128"/>
    </source>
</evidence>
<dbReference type="InParanoid" id="A0A5J5ELY4"/>
<keyword evidence="4 8" id="KW-0274">FAD</keyword>
<dbReference type="SUPFAM" id="SSF69000">
    <property type="entry name" value="FAD-dependent thiol oxidase"/>
    <property type="match status" value="1"/>
</dbReference>
<evidence type="ECO:0000313" key="12">
    <source>
        <dbReference type="Proteomes" id="UP000326924"/>
    </source>
</evidence>
<proteinExistence type="predicted"/>
<comment type="caution">
    <text evidence="11">The sequence shown here is derived from an EMBL/GenBank/DDBJ whole genome shotgun (WGS) entry which is preliminary data.</text>
</comment>